<keyword evidence="2" id="KW-1185">Reference proteome</keyword>
<organism evidence="1 2">
    <name type="scientific">Hibiscus sabdariffa</name>
    <name type="common">roselle</name>
    <dbReference type="NCBI Taxonomy" id="183260"/>
    <lineage>
        <taxon>Eukaryota</taxon>
        <taxon>Viridiplantae</taxon>
        <taxon>Streptophyta</taxon>
        <taxon>Embryophyta</taxon>
        <taxon>Tracheophyta</taxon>
        <taxon>Spermatophyta</taxon>
        <taxon>Magnoliopsida</taxon>
        <taxon>eudicotyledons</taxon>
        <taxon>Gunneridae</taxon>
        <taxon>Pentapetalae</taxon>
        <taxon>rosids</taxon>
        <taxon>malvids</taxon>
        <taxon>Malvales</taxon>
        <taxon>Malvaceae</taxon>
        <taxon>Malvoideae</taxon>
        <taxon>Hibiscus</taxon>
    </lineage>
</organism>
<proteinExistence type="predicted"/>
<gene>
    <name evidence="1" type="ORF">V6N12_022165</name>
</gene>
<accession>A0ABR2FU54</accession>
<evidence type="ECO:0000313" key="1">
    <source>
        <dbReference type="EMBL" id="KAK8587682.1"/>
    </source>
</evidence>
<dbReference type="EMBL" id="JBBPBM010000004">
    <property type="protein sequence ID" value="KAK8587682.1"/>
    <property type="molecule type" value="Genomic_DNA"/>
</dbReference>
<evidence type="ECO:0000313" key="2">
    <source>
        <dbReference type="Proteomes" id="UP001472677"/>
    </source>
</evidence>
<comment type="caution">
    <text evidence="1">The sequence shown here is derived from an EMBL/GenBank/DDBJ whole genome shotgun (WGS) entry which is preliminary data.</text>
</comment>
<dbReference type="Proteomes" id="UP001472677">
    <property type="component" value="Unassembled WGS sequence"/>
</dbReference>
<reference evidence="1 2" key="1">
    <citation type="journal article" date="2024" name="G3 (Bethesda)">
        <title>Genome assembly of Hibiscus sabdariffa L. provides insights into metabolisms of medicinal natural products.</title>
        <authorList>
            <person name="Kim T."/>
        </authorList>
    </citation>
    <scope>NUCLEOTIDE SEQUENCE [LARGE SCALE GENOMIC DNA]</scope>
    <source>
        <strain evidence="1">TK-2024</strain>
        <tissue evidence="1">Old leaves</tissue>
    </source>
</reference>
<name>A0ABR2FU54_9ROSI</name>
<protein>
    <submittedName>
        <fullName evidence="1">Uncharacterized protein</fullName>
    </submittedName>
</protein>
<sequence length="125" mass="14242">MVESSSRDSASSPSRLFASRQRFSIELRPGETTIVSWKRLVKDAQSTSPYSTARTEDSLNECFQDSKSVVIKNGLLVSSEKLECIEMKRNHAAHGISHPRYGDQERIKNYVQMPWHRKVVGISWS</sequence>